<dbReference type="EMBL" id="KN831769">
    <property type="protein sequence ID" value="KIM47960.1"/>
    <property type="molecule type" value="Genomic_DNA"/>
</dbReference>
<proteinExistence type="predicted"/>
<dbReference type="HOGENOM" id="CLU_1845841_0_0_1"/>
<dbReference type="InterPro" id="IPR051806">
    <property type="entry name" value="HAD-like_SPP"/>
</dbReference>
<dbReference type="PANTHER" id="PTHR43481:SF4">
    <property type="entry name" value="GLYCEROL-1-PHOSPHATE PHOSPHOHYDROLASE 1-RELATED"/>
    <property type="match status" value="1"/>
</dbReference>
<dbReference type="STRING" id="686832.A0A0C3CGU0"/>
<dbReference type="InterPro" id="IPR036412">
    <property type="entry name" value="HAD-like_sf"/>
</dbReference>
<evidence type="ECO:0000313" key="1">
    <source>
        <dbReference type="EMBL" id="KIM47960.1"/>
    </source>
</evidence>
<protein>
    <recommendedName>
        <fullName evidence="3">Phosphatase</fullName>
    </recommendedName>
</protein>
<dbReference type="InterPro" id="IPR023198">
    <property type="entry name" value="PGP-like_dom2"/>
</dbReference>
<name>A0A0C3CGU0_HEBCY</name>
<reference evidence="1 2" key="1">
    <citation type="submission" date="2014-04" db="EMBL/GenBank/DDBJ databases">
        <authorList>
            <consortium name="DOE Joint Genome Institute"/>
            <person name="Kuo A."/>
            <person name="Gay G."/>
            <person name="Dore J."/>
            <person name="Kohler A."/>
            <person name="Nagy L.G."/>
            <person name="Floudas D."/>
            <person name="Copeland A."/>
            <person name="Barry K.W."/>
            <person name="Cichocki N."/>
            <person name="Veneault-Fourrey C."/>
            <person name="LaButti K."/>
            <person name="Lindquist E.A."/>
            <person name="Lipzen A."/>
            <person name="Lundell T."/>
            <person name="Morin E."/>
            <person name="Murat C."/>
            <person name="Sun H."/>
            <person name="Tunlid A."/>
            <person name="Henrissat B."/>
            <person name="Grigoriev I.V."/>
            <person name="Hibbett D.S."/>
            <person name="Martin F."/>
            <person name="Nordberg H.P."/>
            <person name="Cantor M.N."/>
            <person name="Hua S.X."/>
        </authorList>
    </citation>
    <scope>NUCLEOTIDE SEQUENCE [LARGE SCALE GENOMIC DNA]</scope>
    <source>
        <strain evidence="2">h7</strain>
    </source>
</reference>
<gene>
    <name evidence="1" type="ORF">M413DRAFT_216465</name>
</gene>
<dbReference type="PANTHER" id="PTHR43481">
    <property type="entry name" value="FRUCTOSE-1-PHOSPHATE PHOSPHATASE"/>
    <property type="match status" value="1"/>
</dbReference>
<reference evidence="2" key="2">
    <citation type="submission" date="2015-01" db="EMBL/GenBank/DDBJ databases">
        <title>Evolutionary Origins and Diversification of the Mycorrhizal Mutualists.</title>
        <authorList>
            <consortium name="DOE Joint Genome Institute"/>
            <consortium name="Mycorrhizal Genomics Consortium"/>
            <person name="Kohler A."/>
            <person name="Kuo A."/>
            <person name="Nagy L.G."/>
            <person name="Floudas D."/>
            <person name="Copeland A."/>
            <person name="Barry K.W."/>
            <person name="Cichocki N."/>
            <person name="Veneault-Fourrey C."/>
            <person name="LaButti K."/>
            <person name="Lindquist E.A."/>
            <person name="Lipzen A."/>
            <person name="Lundell T."/>
            <person name="Morin E."/>
            <person name="Murat C."/>
            <person name="Riley R."/>
            <person name="Ohm R."/>
            <person name="Sun H."/>
            <person name="Tunlid A."/>
            <person name="Henrissat B."/>
            <person name="Grigoriev I.V."/>
            <person name="Hibbett D.S."/>
            <person name="Martin F."/>
        </authorList>
    </citation>
    <scope>NUCLEOTIDE SEQUENCE [LARGE SCALE GENOMIC DNA]</scope>
    <source>
        <strain evidence="2">h7</strain>
    </source>
</reference>
<dbReference type="InterPro" id="IPR023214">
    <property type="entry name" value="HAD_sf"/>
</dbReference>
<evidence type="ECO:0000313" key="2">
    <source>
        <dbReference type="Proteomes" id="UP000053424"/>
    </source>
</evidence>
<dbReference type="Gene3D" id="3.40.50.1000">
    <property type="entry name" value="HAD superfamily/HAD-like"/>
    <property type="match status" value="1"/>
</dbReference>
<dbReference type="OrthoDB" id="40579at2759"/>
<dbReference type="SUPFAM" id="SSF56784">
    <property type="entry name" value="HAD-like"/>
    <property type="match status" value="1"/>
</dbReference>
<organism evidence="1 2">
    <name type="scientific">Hebeloma cylindrosporum</name>
    <dbReference type="NCBI Taxonomy" id="76867"/>
    <lineage>
        <taxon>Eukaryota</taxon>
        <taxon>Fungi</taxon>
        <taxon>Dikarya</taxon>
        <taxon>Basidiomycota</taxon>
        <taxon>Agaricomycotina</taxon>
        <taxon>Agaricomycetes</taxon>
        <taxon>Agaricomycetidae</taxon>
        <taxon>Agaricales</taxon>
        <taxon>Agaricineae</taxon>
        <taxon>Hymenogastraceae</taxon>
        <taxon>Hebeloma</taxon>
    </lineage>
</organism>
<accession>A0A0C3CGU0</accession>
<keyword evidence="2" id="KW-1185">Reference proteome</keyword>
<sequence>MDGTLIDSTPGVLKAWDTFGAEYKLSNPAAVAHATLGRRLYDTLKEYCGIVAEDLIQAEIDRFENEVILGGPTPLPGAIDLVAKLMSNPSSNSRWTIVTSASDKYAPRALERSGIPVPLAGIITSNDVSEGKPHPAPYLAGAVLCAVDPKRCMCGFYRE</sequence>
<evidence type="ECO:0008006" key="3">
    <source>
        <dbReference type="Google" id="ProtNLM"/>
    </source>
</evidence>
<dbReference type="Pfam" id="PF00702">
    <property type="entry name" value="Hydrolase"/>
    <property type="match status" value="1"/>
</dbReference>
<dbReference type="GO" id="GO:0050308">
    <property type="term" value="F:sugar-phosphatase activity"/>
    <property type="evidence" value="ECO:0007669"/>
    <property type="project" value="TreeGrafter"/>
</dbReference>
<dbReference type="AlphaFoldDB" id="A0A0C3CGU0"/>
<dbReference type="Proteomes" id="UP000053424">
    <property type="component" value="Unassembled WGS sequence"/>
</dbReference>
<dbReference type="Gene3D" id="1.10.150.240">
    <property type="entry name" value="Putative phosphatase, domain 2"/>
    <property type="match status" value="1"/>
</dbReference>